<accession>A0A7M5USM1</accession>
<dbReference type="Proteomes" id="UP000594262">
    <property type="component" value="Unplaced"/>
</dbReference>
<dbReference type="AlphaFoldDB" id="A0A7M5USM1"/>
<reference evidence="2" key="1">
    <citation type="submission" date="2021-01" db="UniProtKB">
        <authorList>
            <consortium name="EnsemblMetazoa"/>
        </authorList>
    </citation>
    <scope>IDENTIFICATION</scope>
</reference>
<proteinExistence type="predicted"/>
<keyword evidence="3" id="KW-1185">Reference proteome</keyword>
<evidence type="ECO:0008006" key="4">
    <source>
        <dbReference type="Google" id="ProtNLM"/>
    </source>
</evidence>
<evidence type="ECO:0000256" key="1">
    <source>
        <dbReference type="SAM" id="SignalP"/>
    </source>
</evidence>
<sequence>MSTKISWLFLLVTFYVFTESEGHSKEDTNVMGGLLQDHLRGSKRSKRSLKWNGEIICSVQGNINALTKCKKNPEKISMKCRLKDEVTVRCNRVGSHWVCPTPSPPIGQSKIDCCDLFCSI</sequence>
<evidence type="ECO:0000313" key="3">
    <source>
        <dbReference type="Proteomes" id="UP000594262"/>
    </source>
</evidence>
<dbReference type="RefSeq" id="XP_066926457.1">
    <property type="nucleotide sequence ID" value="XM_067070356.1"/>
</dbReference>
<organism evidence="2 3">
    <name type="scientific">Clytia hemisphaerica</name>
    <dbReference type="NCBI Taxonomy" id="252671"/>
    <lineage>
        <taxon>Eukaryota</taxon>
        <taxon>Metazoa</taxon>
        <taxon>Cnidaria</taxon>
        <taxon>Hydrozoa</taxon>
        <taxon>Hydroidolina</taxon>
        <taxon>Leptothecata</taxon>
        <taxon>Obeliida</taxon>
        <taxon>Clytiidae</taxon>
        <taxon>Clytia</taxon>
    </lineage>
</organism>
<evidence type="ECO:0000313" key="2">
    <source>
        <dbReference type="EnsemblMetazoa" id="CLYHEMP003508.1"/>
    </source>
</evidence>
<dbReference type="GeneID" id="136813863"/>
<protein>
    <recommendedName>
        <fullName evidence="4">Cnidarian restricted protein</fullName>
    </recommendedName>
</protein>
<dbReference type="EnsemblMetazoa" id="CLYHEMT003508.1">
    <property type="protein sequence ID" value="CLYHEMP003508.1"/>
    <property type="gene ID" value="CLYHEMG003508"/>
</dbReference>
<feature type="chain" id="PRO_5029805477" description="Cnidarian restricted protein" evidence="1">
    <location>
        <begin position="23"/>
        <end position="120"/>
    </location>
</feature>
<keyword evidence="1" id="KW-0732">Signal</keyword>
<name>A0A7M5USM1_9CNID</name>
<feature type="signal peptide" evidence="1">
    <location>
        <begin position="1"/>
        <end position="22"/>
    </location>
</feature>